<keyword evidence="5" id="KW-0539">Nucleus</keyword>
<name>A0A822YWG1_NELNU</name>
<dbReference type="AlphaFoldDB" id="A0A822YWG1"/>
<evidence type="ECO:0000313" key="7">
    <source>
        <dbReference type="EMBL" id="DAD35475.1"/>
    </source>
</evidence>
<dbReference type="InterPro" id="IPR044822">
    <property type="entry name" value="Myb_DNA-bind_4"/>
</dbReference>
<dbReference type="PANTHER" id="PTHR21654">
    <property type="entry name" value="FI21293P1"/>
    <property type="match status" value="1"/>
</dbReference>
<keyword evidence="3" id="KW-0238">DNA-binding</keyword>
<comment type="subcellular location">
    <subcellularLocation>
        <location evidence="1">Nucleus</location>
    </subcellularLocation>
</comment>
<dbReference type="Pfam" id="PF13837">
    <property type="entry name" value="Myb_DNA-bind_4"/>
    <property type="match status" value="1"/>
</dbReference>
<evidence type="ECO:0000256" key="1">
    <source>
        <dbReference type="ARBA" id="ARBA00004123"/>
    </source>
</evidence>
<dbReference type="GO" id="GO:0003677">
    <property type="term" value="F:DNA binding"/>
    <property type="evidence" value="ECO:0007669"/>
    <property type="project" value="UniProtKB-KW"/>
</dbReference>
<evidence type="ECO:0000313" key="8">
    <source>
        <dbReference type="Proteomes" id="UP000607653"/>
    </source>
</evidence>
<sequence>MSAMGYSRSAKKCIKKWENINKYFKRSIEGGKKCPENAKSCPSFHGLSILYKNGLINPTNALNNTTNENEDRSITKS</sequence>
<proteinExistence type="predicted"/>
<evidence type="ECO:0000256" key="4">
    <source>
        <dbReference type="ARBA" id="ARBA00023163"/>
    </source>
</evidence>
<dbReference type="GO" id="GO:0005634">
    <property type="term" value="C:nucleus"/>
    <property type="evidence" value="ECO:0007669"/>
    <property type="project" value="UniProtKB-SubCell"/>
</dbReference>
<protein>
    <recommendedName>
        <fullName evidence="6">Myb/SANT-like DNA-binding domain-containing protein</fullName>
    </recommendedName>
</protein>
<dbReference type="Gene3D" id="1.10.10.60">
    <property type="entry name" value="Homeodomain-like"/>
    <property type="match status" value="1"/>
</dbReference>
<accession>A0A822YWG1</accession>
<gene>
    <name evidence="7" type="ORF">HUJ06_006115</name>
</gene>
<dbReference type="Proteomes" id="UP000607653">
    <property type="component" value="Unassembled WGS sequence"/>
</dbReference>
<evidence type="ECO:0000256" key="2">
    <source>
        <dbReference type="ARBA" id="ARBA00023015"/>
    </source>
</evidence>
<organism evidence="7 8">
    <name type="scientific">Nelumbo nucifera</name>
    <name type="common">Sacred lotus</name>
    <dbReference type="NCBI Taxonomy" id="4432"/>
    <lineage>
        <taxon>Eukaryota</taxon>
        <taxon>Viridiplantae</taxon>
        <taxon>Streptophyta</taxon>
        <taxon>Embryophyta</taxon>
        <taxon>Tracheophyta</taxon>
        <taxon>Spermatophyta</taxon>
        <taxon>Magnoliopsida</taxon>
        <taxon>Proteales</taxon>
        <taxon>Nelumbonaceae</taxon>
        <taxon>Nelumbo</taxon>
    </lineage>
</organism>
<keyword evidence="2" id="KW-0805">Transcription regulation</keyword>
<dbReference type="PANTHER" id="PTHR21654:SF7">
    <property type="entry name" value="HOMEODOMAIN-LIKE SUPERFAMILY PROTEIN"/>
    <property type="match status" value="1"/>
</dbReference>
<keyword evidence="8" id="KW-1185">Reference proteome</keyword>
<evidence type="ECO:0000259" key="6">
    <source>
        <dbReference type="Pfam" id="PF13837"/>
    </source>
</evidence>
<comment type="caution">
    <text evidence="7">The sequence shown here is derived from an EMBL/GenBank/DDBJ whole genome shotgun (WGS) entry which is preliminary data.</text>
</comment>
<evidence type="ECO:0000256" key="5">
    <source>
        <dbReference type="ARBA" id="ARBA00023242"/>
    </source>
</evidence>
<evidence type="ECO:0000256" key="3">
    <source>
        <dbReference type="ARBA" id="ARBA00023125"/>
    </source>
</evidence>
<feature type="domain" description="Myb/SANT-like DNA-binding" evidence="6">
    <location>
        <begin position="1"/>
        <end position="46"/>
    </location>
</feature>
<dbReference type="GO" id="GO:0006355">
    <property type="term" value="P:regulation of DNA-templated transcription"/>
    <property type="evidence" value="ECO:0007669"/>
    <property type="project" value="UniProtKB-ARBA"/>
</dbReference>
<reference evidence="7 8" key="1">
    <citation type="journal article" date="2020" name="Mol. Biol. Evol.">
        <title>Distinct Expression and Methylation Patterns for Genes with Different Fates following a Single Whole-Genome Duplication in Flowering Plants.</title>
        <authorList>
            <person name="Shi T."/>
            <person name="Rahmani R.S."/>
            <person name="Gugger P.F."/>
            <person name="Wang M."/>
            <person name="Li H."/>
            <person name="Zhang Y."/>
            <person name="Li Z."/>
            <person name="Wang Q."/>
            <person name="Van de Peer Y."/>
            <person name="Marchal K."/>
            <person name="Chen J."/>
        </authorList>
    </citation>
    <scope>NUCLEOTIDE SEQUENCE [LARGE SCALE GENOMIC DNA]</scope>
    <source>
        <tissue evidence="7">Leaf</tissue>
    </source>
</reference>
<keyword evidence="4" id="KW-0804">Transcription</keyword>
<dbReference type="EMBL" id="DUZY01000004">
    <property type="protein sequence ID" value="DAD35475.1"/>
    <property type="molecule type" value="Genomic_DNA"/>
</dbReference>